<organism evidence="2 3">
    <name type="scientific">Giardia muris</name>
    <dbReference type="NCBI Taxonomy" id="5742"/>
    <lineage>
        <taxon>Eukaryota</taxon>
        <taxon>Metamonada</taxon>
        <taxon>Diplomonadida</taxon>
        <taxon>Hexamitidae</taxon>
        <taxon>Giardiinae</taxon>
        <taxon>Giardia</taxon>
    </lineage>
</organism>
<protein>
    <submittedName>
        <fullName evidence="2">Uncharacterized protein</fullName>
    </submittedName>
</protein>
<dbReference type="AlphaFoldDB" id="A0A4Z1SPH9"/>
<evidence type="ECO:0000256" key="1">
    <source>
        <dbReference type="SAM" id="Coils"/>
    </source>
</evidence>
<name>A0A4Z1SPH9_GIAMU</name>
<dbReference type="EMBL" id="VDLU01000003">
    <property type="protein sequence ID" value="TNJ27550.1"/>
    <property type="molecule type" value="Genomic_DNA"/>
</dbReference>
<dbReference type="VEuPathDB" id="GiardiaDB:GMRT_10854"/>
<accession>A0A4Z1SPH9</accession>
<feature type="coiled-coil region" evidence="1">
    <location>
        <begin position="46"/>
        <end position="144"/>
    </location>
</feature>
<gene>
    <name evidence="2" type="ORF">GMRT_10854</name>
</gene>
<keyword evidence="1" id="KW-0175">Coiled coil</keyword>
<proteinExistence type="predicted"/>
<dbReference type="Proteomes" id="UP000315496">
    <property type="component" value="Chromosome 3"/>
</dbReference>
<reference evidence="2 3" key="1">
    <citation type="submission" date="2019-05" db="EMBL/GenBank/DDBJ databases">
        <title>The compact genome of Giardia muris reveals important steps in the evolution of intestinal protozoan parasites.</title>
        <authorList>
            <person name="Xu F."/>
            <person name="Jimenez-Gonzalez A."/>
            <person name="Einarsson E."/>
            <person name="Astvaldsson A."/>
            <person name="Peirasmaki D."/>
            <person name="Eckmann L."/>
            <person name="Andersson J.O."/>
            <person name="Svard S.G."/>
            <person name="Jerlstrom-Hultqvist J."/>
        </authorList>
    </citation>
    <scope>NUCLEOTIDE SEQUENCE [LARGE SCALE GENOMIC DNA]</scope>
    <source>
        <strain evidence="2 3">Roberts-Thomson</strain>
    </source>
</reference>
<comment type="caution">
    <text evidence="2">The sequence shown here is derived from an EMBL/GenBank/DDBJ whole genome shotgun (WGS) entry which is preliminary data.</text>
</comment>
<keyword evidence="3" id="KW-1185">Reference proteome</keyword>
<dbReference type="PANTHER" id="PTHR18937">
    <property type="entry name" value="STRUCTURAL MAINTENANCE OF CHROMOSOMES SMC FAMILY MEMBER"/>
    <property type="match status" value="1"/>
</dbReference>
<evidence type="ECO:0000313" key="2">
    <source>
        <dbReference type="EMBL" id="TNJ27550.1"/>
    </source>
</evidence>
<evidence type="ECO:0000313" key="3">
    <source>
        <dbReference type="Proteomes" id="UP000315496"/>
    </source>
</evidence>
<feature type="coiled-coil region" evidence="1">
    <location>
        <begin position="274"/>
        <end position="385"/>
    </location>
</feature>
<dbReference type="OrthoDB" id="10255522at2759"/>
<sequence length="460" mass="50771">MLPSDTTRSQRPVPVQSLSISKLVASRVAVPNLQTQAQSQTQTKFLDTESLILRSLEAENTALREQIAGLLQREKRAQQELEGVRRQVLASEARASSLADEMAQAMSKELTGMRQKVQEATDERDKLEERIRQLEEEARKTTDSTSSVMATGEYFDQTISQVIEGIINGLQGSCSSLLPSYIPGTIPNNPGIVQIGDLVIPTAIKANPLLTELVCTLYASLCRLNTAAGDLKLVTEAFRSTAMLVKDRLMRERDALKNADVVQRAELAHCQGLLETQRNNLAEEETSRRDLEQRADSLQKEGVELTRRLQEAMNTLEHTSSENIELQHRLEQVTREKEALESTTSGYAEQLAELRGIATRFRVERDEATERVIQLERTVLALTDQPSSVALPPSSLNSGIIKQEELVRSTRLGISQTLRRSALQTSPVDEHPIQASLLDLAVGGDAVEEALMSALLRGGG</sequence>